<dbReference type="SUPFAM" id="SSF47923">
    <property type="entry name" value="Ypt/Rab-GAP domain of gyp1p"/>
    <property type="match status" value="2"/>
</dbReference>
<feature type="compositionally biased region" description="Low complexity" evidence="3">
    <location>
        <begin position="10"/>
        <end position="21"/>
    </location>
</feature>
<keyword evidence="1" id="KW-0343">GTPase activation</keyword>
<dbReference type="FunFam" id="1.10.8.270:FF:000001">
    <property type="entry name" value="TBC1 domain family member 1"/>
    <property type="match status" value="1"/>
</dbReference>
<feature type="domain" description="Rab-GAP TBC" evidence="4">
    <location>
        <begin position="220"/>
        <end position="408"/>
    </location>
</feature>
<sequence>MTDIIVDHSQQQQQHNNNNNNKTLPTQVLDKLKQLQDSDRPVSVDEVLEAANLNHLTDLKSTDLQPGVQSFPRRQDMVKSNSTTIAERRRIPASTEKLKLYAQISNPQQLRISTASTLLERFEKENAELSPQASEEYLLARLERQNALLSADPKSVCIESNRLKADFSTVRDLLLQQQQQEMNNDNTNTVDWDFWECLVGDFNGAASKIPHLLTAKLNRGIPERVRGVVWRAMSQSSATHLESIYDKLVQEHSETSPYERVIQRDLSRTFPQIEMFKTEGGEGQQAMGRLLRAYSVYDAHVGYCQGLAFLVGPLLMTMPEKEAFCVFVRLMETYDMRTMFTLNMEGLHLRLHQFSILLAQLCPELDKHLEENGIHPAMYASQWFLTLFAYSFPIDLVLRIYDLVFAEGAVETITRIAIAVMQKNQSQLLEIHDFETLMLYLASRKLYDDAFSSFDQVIDDAMALSSVITKAKMDSLAAQHQKELEQEKLRAQQVLAIRLKQPINSTTSTTPKNKKRESWFSWKSNGSNNTQQQSMAQQPLSPTSPSTPTTNMVLPKQQQQQQDRSNQFMHQQIEDLLSALSQLQKEHTELSEEMMNIQMRDLDRESDRNKLIKRNALLEKRVKKYKTKLQEQEQQQQQQQETLLLETPLSPTTERLEILEQDNEFRSFVNSLRGSGDFGALIAGALSSKDHEEQRQATVILEEQKPVSVPEVVKQTSSLTIEEEDEEEEEEEKKATTTVDAHSSVALNNQVNAKLLKKYDELLERYTTLNQELETTHQVQDSLTNKTLDLQAHIESLTLERDQLLEERDTIEQENSEMEVKLAAAKKTSSDLQVEKLDLAKQVEGLEKQVSDLEEEKRNYLMPRGSFAEEVFAAHQTLFGTKEEEKSTNGRRHTIHGGSNTNEDEYQAKYIESDLRCRELEKLLAEAKCKLAEYESCRLNAAPGRRRSTMKTSAGRMSMPTSPCSIDQRYSFAPEPRESTDSFTSTASKRSSMYSRIWNSFGNNTTSTAATSPASSVAQKSPILESTKPIEDLVEEPQQI</sequence>
<keyword evidence="6" id="KW-1185">Reference proteome</keyword>
<feature type="region of interest" description="Disordered" evidence="3">
    <location>
        <begin position="1005"/>
        <end position="1040"/>
    </location>
</feature>
<dbReference type="OrthoDB" id="159449at2759"/>
<dbReference type="EMBL" id="JAEPRB010000197">
    <property type="protein sequence ID" value="KAG2219049.1"/>
    <property type="molecule type" value="Genomic_DNA"/>
</dbReference>
<dbReference type="PROSITE" id="PS50086">
    <property type="entry name" value="TBC_RABGAP"/>
    <property type="match status" value="1"/>
</dbReference>
<evidence type="ECO:0000259" key="4">
    <source>
        <dbReference type="PROSITE" id="PS50086"/>
    </source>
</evidence>
<organism evidence="5 6">
    <name type="scientific">Circinella minor</name>
    <dbReference type="NCBI Taxonomy" id="1195481"/>
    <lineage>
        <taxon>Eukaryota</taxon>
        <taxon>Fungi</taxon>
        <taxon>Fungi incertae sedis</taxon>
        <taxon>Mucoromycota</taxon>
        <taxon>Mucoromycotina</taxon>
        <taxon>Mucoromycetes</taxon>
        <taxon>Mucorales</taxon>
        <taxon>Lichtheimiaceae</taxon>
        <taxon>Circinella</taxon>
    </lineage>
</organism>
<dbReference type="InterPro" id="IPR035969">
    <property type="entry name" value="Rab-GAP_TBC_sf"/>
</dbReference>
<feature type="compositionally biased region" description="Acidic residues" evidence="3">
    <location>
        <begin position="721"/>
        <end position="731"/>
    </location>
</feature>
<comment type="caution">
    <text evidence="5">The sequence shown here is derived from an EMBL/GenBank/DDBJ whole genome shotgun (WGS) entry which is preliminary data.</text>
</comment>
<dbReference type="Proteomes" id="UP000646827">
    <property type="component" value="Unassembled WGS sequence"/>
</dbReference>
<dbReference type="SMART" id="SM00164">
    <property type="entry name" value="TBC"/>
    <property type="match status" value="1"/>
</dbReference>
<dbReference type="InterPro" id="IPR050302">
    <property type="entry name" value="Rab_GAP_TBC_domain"/>
</dbReference>
<evidence type="ECO:0000313" key="5">
    <source>
        <dbReference type="EMBL" id="KAG2219049.1"/>
    </source>
</evidence>
<evidence type="ECO:0000313" key="6">
    <source>
        <dbReference type="Proteomes" id="UP000646827"/>
    </source>
</evidence>
<proteinExistence type="predicted"/>
<evidence type="ECO:0000256" key="1">
    <source>
        <dbReference type="ARBA" id="ARBA00022468"/>
    </source>
</evidence>
<dbReference type="PANTHER" id="PTHR47219">
    <property type="entry name" value="RAB GTPASE-ACTIVATING PROTEIN 1-LIKE"/>
    <property type="match status" value="1"/>
</dbReference>
<gene>
    <name evidence="5" type="ORF">INT45_008893</name>
</gene>
<dbReference type="GO" id="GO:0005096">
    <property type="term" value="F:GTPase activator activity"/>
    <property type="evidence" value="ECO:0007669"/>
    <property type="project" value="UniProtKB-KW"/>
</dbReference>
<dbReference type="GO" id="GO:0031267">
    <property type="term" value="F:small GTPase binding"/>
    <property type="evidence" value="ECO:0007669"/>
    <property type="project" value="TreeGrafter"/>
</dbReference>
<feature type="compositionally biased region" description="Polar residues" evidence="3">
    <location>
        <begin position="521"/>
        <end position="540"/>
    </location>
</feature>
<feature type="coiled-coil region" evidence="2">
    <location>
        <begin position="752"/>
        <end position="856"/>
    </location>
</feature>
<feature type="region of interest" description="Disordered" evidence="3">
    <location>
        <begin position="504"/>
        <end position="567"/>
    </location>
</feature>
<protein>
    <recommendedName>
        <fullName evidence="4">Rab-GAP TBC domain-containing protein</fullName>
    </recommendedName>
</protein>
<dbReference type="Gene3D" id="1.10.10.750">
    <property type="entry name" value="Ypt/Rab-GAP domain of gyp1p, domain 1"/>
    <property type="match status" value="1"/>
</dbReference>
<dbReference type="Gene3D" id="1.10.472.80">
    <property type="entry name" value="Ypt/Rab-GAP domain of gyp1p, domain 3"/>
    <property type="match status" value="1"/>
</dbReference>
<feature type="compositionally biased region" description="Low complexity" evidence="3">
    <location>
        <begin position="541"/>
        <end position="550"/>
    </location>
</feature>
<dbReference type="Gene3D" id="1.10.8.270">
    <property type="entry name" value="putative rabgap domain of human tbc1 domain family member 14 like domains"/>
    <property type="match status" value="1"/>
</dbReference>
<evidence type="ECO:0000256" key="2">
    <source>
        <dbReference type="SAM" id="Coils"/>
    </source>
</evidence>
<evidence type="ECO:0000256" key="3">
    <source>
        <dbReference type="SAM" id="MobiDB-lite"/>
    </source>
</evidence>
<feature type="compositionally biased region" description="Low complexity" evidence="3">
    <location>
        <begin position="1005"/>
        <end position="1018"/>
    </location>
</feature>
<accession>A0A8H7RXW2</accession>
<feature type="region of interest" description="Disordered" evidence="3">
    <location>
        <begin position="717"/>
        <end position="740"/>
    </location>
</feature>
<dbReference type="PANTHER" id="PTHR47219:SF9">
    <property type="entry name" value="GTPASE ACTIVATING PROTEIN AND CENTROSOME-ASSOCIATED, ISOFORM B"/>
    <property type="match status" value="1"/>
</dbReference>
<dbReference type="FunFam" id="1.10.472.80:FF:000027">
    <property type="entry name" value="GTPase activating protein (Evi5)"/>
    <property type="match status" value="1"/>
</dbReference>
<dbReference type="InterPro" id="IPR000195">
    <property type="entry name" value="Rab-GAP-TBC_dom"/>
</dbReference>
<keyword evidence="2" id="KW-0175">Coiled coil</keyword>
<dbReference type="Pfam" id="PF23436">
    <property type="entry name" value="RabGap-TBC_2"/>
    <property type="match status" value="1"/>
</dbReference>
<name>A0A8H7RXW2_9FUNG</name>
<dbReference type="AlphaFoldDB" id="A0A8H7RXW2"/>
<reference evidence="5 6" key="1">
    <citation type="submission" date="2020-12" db="EMBL/GenBank/DDBJ databases">
        <title>Metabolic potential, ecology and presence of endohyphal bacteria is reflected in genomic diversity of Mucoromycotina.</title>
        <authorList>
            <person name="Muszewska A."/>
            <person name="Okrasinska A."/>
            <person name="Steczkiewicz K."/>
            <person name="Drgas O."/>
            <person name="Orlowska M."/>
            <person name="Perlinska-Lenart U."/>
            <person name="Aleksandrzak-Piekarczyk T."/>
            <person name="Szatraj K."/>
            <person name="Zielenkiewicz U."/>
            <person name="Pilsyk S."/>
            <person name="Malc E."/>
            <person name="Mieczkowski P."/>
            <person name="Kruszewska J.S."/>
            <person name="Biernat P."/>
            <person name="Pawlowska J."/>
        </authorList>
    </citation>
    <scope>NUCLEOTIDE SEQUENCE [LARGE SCALE GENOMIC DNA]</scope>
    <source>
        <strain evidence="5 6">CBS 142.35</strain>
    </source>
</reference>
<feature type="region of interest" description="Disordered" evidence="3">
    <location>
        <begin position="1"/>
        <end position="24"/>
    </location>
</feature>
<feature type="region of interest" description="Disordered" evidence="3">
    <location>
        <begin position="881"/>
        <end position="901"/>
    </location>
</feature>